<feature type="transmembrane region" description="Helical" evidence="8">
    <location>
        <begin position="504"/>
        <end position="522"/>
    </location>
</feature>
<dbReference type="Gene3D" id="1.20.1250.20">
    <property type="entry name" value="MFS general substrate transporter like domains"/>
    <property type="match status" value="2"/>
</dbReference>
<comment type="subcellular location">
    <subcellularLocation>
        <location evidence="1">Membrane</location>
        <topology evidence="1">Multi-pass membrane protein</topology>
    </subcellularLocation>
</comment>
<feature type="transmembrane region" description="Helical" evidence="8">
    <location>
        <begin position="258"/>
        <end position="280"/>
    </location>
</feature>
<gene>
    <name evidence="10" type="ORF">KCV03_g6068</name>
</gene>
<dbReference type="InterPro" id="IPR036259">
    <property type="entry name" value="MFS_trans_sf"/>
</dbReference>
<dbReference type="GO" id="GO:0005886">
    <property type="term" value="C:plasma membrane"/>
    <property type="evidence" value="ECO:0007669"/>
    <property type="project" value="TreeGrafter"/>
</dbReference>
<dbReference type="GO" id="GO:0022857">
    <property type="term" value="F:transmembrane transporter activity"/>
    <property type="evidence" value="ECO:0007669"/>
    <property type="project" value="InterPro"/>
</dbReference>
<feature type="compositionally biased region" description="Basic and acidic residues" evidence="7">
    <location>
        <begin position="754"/>
        <end position="778"/>
    </location>
</feature>
<feature type="transmembrane region" description="Helical" evidence="8">
    <location>
        <begin position="227"/>
        <end position="246"/>
    </location>
</feature>
<reference evidence="10" key="1">
    <citation type="journal article" date="2021" name="J Fungi (Basel)">
        <title>Virulence traits and population genomics of the black yeast Aureobasidium melanogenum.</title>
        <authorList>
            <person name="Cernosa A."/>
            <person name="Sun X."/>
            <person name="Gostincar C."/>
            <person name="Fang C."/>
            <person name="Gunde-Cimerman N."/>
            <person name="Song Z."/>
        </authorList>
    </citation>
    <scope>NUCLEOTIDE SEQUENCE</scope>
    <source>
        <strain evidence="10">EXF-8016</strain>
    </source>
</reference>
<dbReference type="InterPro" id="IPR020846">
    <property type="entry name" value="MFS_dom"/>
</dbReference>
<proteinExistence type="inferred from homology"/>
<feature type="transmembrane region" description="Helical" evidence="8">
    <location>
        <begin position="339"/>
        <end position="358"/>
    </location>
</feature>
<feature type="transmembrane region" description="Helical" evidence="8">
    <location>
        <begin position="390"/>
        <end position="415"/>
    </location>
</feature>
<keyword evidence="5 8" id="KW-1133">Transmembrane helix</keyword>
<feature type="transmembrane region" description="Helical" evidence="8">
    <location>
        <begin position="31"/>
        <end position="56"/>
    </location>
</feature>
<accession>A0A9P8K4T1</accession>
<evidence type="ECO:0000259" key="9">
    <source>
        <dbReference type="PROSITE" id="PS50850"/>
    </source>
</evidence>
<organism evidence="10 11">
    <name type="scientific">Aureobasidium melanogenum</name>
    <name type="common">Aureobasidium pullulans var. melanogenum</name>
    <dbReference type="NCBI Taxonomy" id="46634"/>
    <lineage>
        <taxon>Eukaryota</taxon>
        <taxon>Fungi</taxon>
        <taxon>Dikarya</taxon>
        <taxon>Ascomycota</taxon>
        <taxon>Pezizomycotina</taxon>
        <taxon>Dothideomycetes</taxon>
        <taxon>Dothideomycetidae</taxon>
        <taxon>Dothideales</taxon>
        <taxon>Saccotheciaceae</taxon>
        <taxon>Aureobasidium</taxon>
    </lineage>
</organism>
<evidence type="ECO:0000256" key="5">
    <source>
        <dbReference type="ARBA" id="ARBA00022989"/>
    </source>
</evidence>
<feature type="transmembrane region" description="Helical" evidence="8">
    <location>
        <begin position="365"/>
        <end position="384"/>
    </location>
</feature>
<evidence type="ECO:0000256" key="1">
    <source>
        <dbReference type="ARBA" id="ARBA00004141"/>
    </source>
</evidence>
<dbReference type="Proteomes" id="UP000767238">
    <property type="component" value="Unassembled WGS sequence"/>
</dbReference>
<evidence type="ECO:0000256" key="6">
    <source>
        <dbReference type="ARBA" id="ARBA00023136"/>
    </source>
</evidence>
<comment type="caution">
    <text evidence="10">The sequence shown here is derived from an EMBL/GenBank/DDBJ whole genome shotgun (WGS) entry which is preliminary data.</text>
</comment>
<keyword evidence="3" id="KW-0813">Transport</keyword>
<feature type="transmembrane region" description="Helical" evidence="8">
    <location>
        <begin position="301"/>
        <end position="319"/>
    </location>
</feature>
<feature type="transmembrane region" description="Helical" evidence="8">
    <location>
        <begin position="68"/>
        <end position="87"/>
    </location>
</feature>
<protein>
    <submittedName>
        <fullName evidence="10">Major facilitator superfamily transporter</fullName>
    </submittedName>
</protein>
<feature type="transmembrane region" description="Helical" evidence="8">
    <location>
        <begin position="187"/>
        <end position="206"/>
    </location>
</feature>
<dbReference type="EMBL" id="JAHFYH010000043">
    <property type="protein sequence ID" value="KAH0219284.1"/>
    <property type="molecule type" value="Genomic_DNA"/>
</dbReference>
<evidence type="ECO:0000256" key="3">
    <source>
        <dbReference type="ARBA" id="ARBA00022448"/>
    </source>
</evidence>
<dbReference type="PANTHER" id="PTHR23501">
    <property type="entry name" value="MAJOR FACILITATOR SUPERFAMILY"/>
    <property type="match status" value="1"/>
</dbReference>
<dbReference type="Pfam" id="PF07690">
    <property type="entry name" value="MFS_1"/>
    <property type="match status" value="1"/>
</dbReference>
<feature type="transmembrane region" description="Helical" evidence="8">
    <location>
        <begin position="157"/>
        <end position="175"/>
    </location>
</feature>
<feature type="non-terminal residue" evidence="10">
    <location>
        <position position="787"/>
    </location>
</feature>
<dbReference type="AlphaFoldDB" id="A0A9P8K4T1"/>
<evidence type="ECO:0000256" key="7">
    <source>
        <dbReference type="SAM" id="MobiDB-lite"/>
    </source>
</evidence>
<evidence type="ECO:0000256" key="8">
    <source>
        <dbReference type="SAM" id="Phobius"/>
    </source>
</evidence>
<keyword evidence="4 8" id="KW-0812">Transmembrane</keyword>
<dbReference type="InterPro" id="IPR011701">
    <property type="entry name" value="MFS"/>
</dbReference>
<comment type="similarity">
    <text evidence="2">Belongs to the major facilitator superfamily. TCR/Tet family.</text>
</comment>
<dbReference type="PANTHER" id="PTHR23501:SF12">
    <property type="entry name" value="MAJOR FACILITATOR SUPERFAMILY (MFS) PROFILE DOMAIN-CONTAINING PROTEIN-RELATED"/>
    <property type="match status" value="1"/>
</dbReference>
<dbReference type="SUPFAM" id="SSF103473">
    <property type="entry name" value="MFS general substrate transporter"/>
    <property type="match status" value="1"/>
</dbReference>
<feature type="transmembrane region" description="Helical" evidence="8">
    <location>
        <begin position="427"/>
        <end position="451"/>
    </location>
</feature>
<evidence type="ECO:0000256" key="2">
    <source>
        <dbReference type="ARBA" id="ARBA00007520"/>
    </source>
</evidence>
<feature type="transmembrane region" description="Helical" evidence="8">
    <location>
        <begin position="99"/>
        <end position="118"/>
    </location>
</feature>
<evidence type="ECO:0000313" key="11">
    <source>
        <dbReference type="Proteomes" id="UP000767238"/>
    </source>
</evidence>
<evidence type="ECO:0000313" key="10">
    <source>
        <dbReference type="EMBL" id="KAH0219284.1"/>
    </source>
</evidence>
<dbReference type="OrthoDB" id="10021397at2759"/>
<dbReference type="PROSITE" id="PS50850">
    <property type="entry name" value="MFS"/>
    <property type="match status" value="1"/>
</dbReference>
<evidence type="ECO:0000256" key="4">
    <source>
        <dbReference type="ARBA" id="ARBA00022692"/>
    </source>
</evidence>
<reference evidence="10" key="2">
    <citation type="submission" date="2021-08" db="EMBL/GenBank/DDBJ databases">
        <authorList>
            <person name="Gostincar C."/>
            <person name="Sun X."/>
            <person name="Song Z."/>
            <person name="Gunde-Cimerman N."/>
        </authorList>
    </citation>
    <scope>NUCLEOTIDE SEQUENCE</scope>
    <source>
        <strain evidence="10">EXF-8016</strain>
    </source>
</reference>
<feature type="transmembrane region" description="Helical" evidence="8">
    <location>
        <begin position="124"/>
        <end position="145"/>
    </location>
</feature>
<feature type="region of interest" description="Disordered" evidence="7">
    <location>
        <begin position="754"/>
        <end position="787"/>
    </location>
</feature>
<sequence>MSSTITCPDKSIASAELMTDPEKAAPDLEHWFLVVVSVLFSMFMYSLDGTIVADLIPSIVNEFDSVPLLPWLSVGFMVGSIVTVLPLGKLFSKYNAKWLYVISVVLFLASSALCGAAPTMSAMIVGRVFLGMSGNGIYFGIMTLLSVYTDDKERPMYLSLVGLVWGVGTVLGPVVGGGFDKVSWRWAFYLNLIIGGVFAPVYLFMLPSFDPQPKTVSLFARAKNFDFVGAALSIASILCLVMAINFGNALYAWNSGQIISMFVLSFILLVVFAVQQKFAWFTTKAERMFPAHLIRNKEANLLFICAACANTAGFLPIYYLPVYFQFSRGDDALEAAVRLLPLITILSVTIIANGYLMSKLGYYQPWYIGGAALALIGNVLASRINIHTSVAAIIGYEVLIALGSGAFIQAGYATIQTVVSADDTSYGIAYMMLAQFTGIFMGLSIGGAIFINEALKSLKALLPMLPEAQLRSVISGTSSDAISKIPVELREQAISAVVNSLRKIFVPSYVAAAVALVTAVFLKSTKSEPYIMAVLNGAQAELDLSGDQPFNLSITFTLYAKAPVICYIGDDNAFFRLPHALHDVGIVFTDQRTHNQVGTSQVACTGFVDEPGPSRLLNSNSGLLLQPNTPVVFDIPFNGTRHKQGDSFFDLRLYMVAHGFENGGTYKAALPINRKLSWWRWAQPWEAEGQGPEGSAMMAGLRSTINSAVTWLTGDKEGKQGVPVLPEDEQLPIYIEGDDVEFSCVGKPMEWPIRTEEEERRLAEERREIREKRRRADTEASNAPKAE</sequence>
<feature type="domain" description="Major facilitator superfamily (MFS) profile" evidence="9">
    <location>
        <begin position="34"/>
        <end position="526"/>
    </location>
</feature>
<keyword evidence="6 8" id="KW-0472">Membrane</keyword>
<name>A0A9P8K4T1_AURME</name>